<feature type="transmembrane region" description="Helical" evidence="8">
    <location>
        <begin position="242"/>
        <end position="258"/>
    </location>
</feature>
<evidence type="ECO:0000256" key="6">
    <source>
        <dbReference type="ARBA" id="ARBA00023136"/>
    </source>
</evidence>
<dbReference type="PANTHER" id="PTHR22926:SF3">
    <property type="entry name" value="UNDECAPRENYL-PHOSPHATE ALPHA-N-ACETYLGLUCOSAMINYL 1-PHOSPHATE TRANSFERASE"/>
    <property type="match status" value="1"/>
</dbReference>
<dbReference type="InterPro" id="IPR000715">
    <property type="entry name" value="Glycosyl_transferase_4"/>
</dbReference>
<dbReference type="AlphaFoldDB" id="A0A972VZZ4"/>
<dbReference type="GO" id="GO:0046872">
    <property type="term" value="F:metal ion binding"/>
    <property type="evidence" value="ECO:0007669"/>
    <property type="project" value="UniProtKB-KW"/>
</dbReference>
<feature type="transmembrane region" description="Helical" evidence="8">
    <location>
        <begin position="71"/>
        <end position="90"/>
    </location>
</feature>
<keyword evidence="4 8" id="KW-0812">Transmembrane</keyword>
<gene>
    <name evidence="9" type="ORF">HQ497_10580</name>
</gene>
<sequence>MSVVTDSDQKPANRPSSNTVKKYVFMVLLALLTFGLTGLGAIVVMFALSTLRAGRDSAASHGISGINSSRLGGVAIVITFLLFVVGMLMLSSYTPGVVRDVTFLHLWSTVFVCVILGGVEDIKADLLTPYFRIIVKLLTFGFFLWTTPNVIPSSIGIPGIDYLLSHAWIAWGLCTLFCVGFINAFNMADGANGLIPGVVTIAFGIFFLEYGRPAEGVLFFACLMFLIFNVVSGWFFLGDMGSYGFGALLVGYGLLGVAEGDFSAGFMASLLSYPCIDFLVSVIRRMRKGRSPFQADNGHLHNRLYGFYAQKFKSRVMPNSLAGLTISGGSSGVCLIIYLLDWIPIESNTWFGIFGIQFAVYLIALSRLRST</sequence>
<feature type="transmembrane region" description="Helical" evidence="8">
    <location>
        <begin position="264"/>
        <end position="283"/>
    </location>
</feature>
<feature type="transmembrane region" description="Helical" evidence="8">
    <location>
        <begin position="194"/>
        <end position="211"/>
    </location>
</feature>
<dbReference type="GO" id="GO:0005886">
    <property type="term" value="C:plasma membrane"/>
    <property type="evidence" value="ECO:0007669"/>
    <property type="project" value="UniProtKB-SubCell"/>
</dbReference>
<protein>
    <submittedName>
        <fullName evidence="9">Undecaprenyl/decaprenyl-phosphate alpha-N-acetylglucosaminyl 1-phosphate transferase</fullName>
    </submittedName>
</protein>
<proteinExistence type="predicted"/>
<feature type="transmembrane region" description="Helical" evidence="8">
    <location>
        <begin position="131"/>
        <end position="151"/>
    </location>
</feature>
<evidence type="ECO:0000313" key="10">
    <source>
        <dbReference type="Proteomes" id="UP000754644"/>
    </source>
</evidence>
<dbReference type="GO" id="GO:0071555">
    <property type="term" value="P:cell wall organization"/>
    <property type="evidence" value="ECO:0007669"/>
    <property type="project" value="TreeGrafter"/>
</dbReference>
<dbReference type="GO" id="GO:0016780">
    <property type="term" value="F:phosphotransferase activity, for other substituted phosphate groups"/>
    <property type="evidence" value="ECO:0007669"/>
    <property type="project" value="InterPro"/>
</dbReference>
<keyword evidence="3 9" id="KW-0808">Transferase</keyword>
<comment type="subcellular location">
    <subcellularLocation>
        <location evidence="1">Cell membrane</location>
        <topology evidence="1">Multi-pass membrane protein</topology>
    </subcellularLocation>
</comment>
<feature type="binding site" evidence="7">
    <location>
        <position position="239"/>
    </location>
    <ligand>
        <name>Mg(2+)</name>
        <dbReference type="ChEBI" id="CHEBI:18420"/>
    </ligand>
</feature>
<keyword evidence="6 8" id="KW-0472">Membrane</keyword>
<dbReference type="Pfam" id="PF00953">
    <property type="entry name" value="Glycos_transf_4"/>
    <property type="match status" value="1"/>
</dbReference>
<keyword evidence="5 8" id="KW-1133">Transmembrane helix</keyword>
<feature type="transmembrane region" description="Helical" evidence="8">
    <location>
        <begin position="23"/>
        <end position="51"/>
    </location>
</feature>
<comment type="caution">
    <text evidence="9">The sequence shown here is derived from an EMBL/GenBank/DDBJ whole genome shotgun (WGS) entry which is preliminary data.</text>
</comment>
<feature type="transmembrane region" description="Helical" evidence="8">
    <location>
        <begin position="321"/>
        <end position="343"/>
    </location>
</feature>
<dbReference type="Proteomes" id="UP000754644">
    <property type="component" value="Unassembled WGS sequence"/>
</dbReference>
<feature type="transmembrane region" description="Helical" evidence="8">
    <location>
        <begin position="349"/>
        <end position="368"/>
    </location>
</feature>
<evidence type="ECO:0000256" key="5">
    <source>
        <dbReference type="ARBA" id="ARBA00022989"/>
    </source>
</evidence>
<evidence type="ECO:0000256" key="1">
    <source>
        <dbReference type="ARBA" id="ARBA00004651"/>
    </source>
</evidence>
<keyword evidence="7" id="KW-0479">Metal-binding</keyword>
<evidence type="ECO:0000256" key="4">
    <source>
        <dbReference type="ARBA" id="ARBA00022692"/>
    </source>
</evidence>
<dbReference type="GO" id="GO:0009103">
    <property type="term" value="P:lipopolysaccharide biosynthetic process"/>
    <property type="evidence" value="ECO:0007669"/>
    <property type="project" value="TreeGrafter"/>
</dbReference>
<feature type="transmembrane region" description="Helical" evidence="8">
    <location>
        <begin position="217"/>
        <end position="237"/>
    </location>
</feature>
<feature type="transmembrane region" description="Helical" evidence="8">
    <location>
        <begin position="102"/>
        <end position="119"/>
    </location>
</feature>
<dbReference type="PANTHER" id="PTHR22926">
    <property type="entry name" value="PHOSPHO-N-ACETYLMURAMOYL-PENTAPEPTIDE-TRANSFERASE"/>
    <property type="match status" value="1"/>
</dbReference>
<dbReference type="CDD" id="cd06853">
    <property type="entry name" value="GT_WecA_like"/>
    <property type="match status" value="1"/>
</dbReference>
<evidence type="ECO:0000313" key="9">
    <source>
        <dbReference type="EMBL" id="NQV65797.1"/>
    </source>
</evidence>
<feature type="binding site" evidence="7">
    <location>
        <position position="186"/>
    </location>
    <ligand>
        <name>Mg(2+)</name>
        <dbReference type="ChEBI" id="CHEBI:18420"/>
    </ligand>
</feature>
<dbReference type="GO" id="GO:0044038">
    <property type="term" value="P:cell wall macromolecule biosynthetic process"/>
    <property type="evidence" value="ECO:0007669"/>
    <property type="project" value="TreeGrafter"/>
</dbReference>
<name>A0A972VZZ4_9GAMM</name>
<evidence type="ECO:0000256" key="2">
    <source>
        <dbReference type="ARBA" id="ARBA00022475"/>
    </source>
</evidence>
<reference evidence="9" key="1">
    <citation type="submission" date="2020-05" db="EMBL/GenBank/DDBJ databases">
        <title>Sulfur intermediates as new biogeochemical hubs in an aquatic model microbial ecosystem.</title>
        <authorList>
            <person name="Vigneron A."/>
        </authorList>
    </citation>
    <scope>NUCLEOTIDE SEQUENCE</scope>
    <source>
        <strain evidence="9">Bin.250</strain>
    </source>
</reference>
<keyword evidence="2" id="KW-1003">Cell membrane</keyword>
<evidence type="ECO:0000256" key="7">
    <source>
        <dbReference type="PIRSR" id="PIRSR600715-1"/>
    </source>
</evidence>
<comment type="cofactor">
    <cofactor evidence="7">
        <name>Mg(2+)</name>
        <dbReference type="ChEBI" id="CHEBI:18420"/>
    </cofactor>
</comment>
<evidence type="ECO:0000256" key="8">
    <source>
        <dbReference type="SAM" id="Phobius"/>
    </source>
</evidence>
<feature type="transmembrane region" description="Helical" evidence="8">
    <location>
        <begin position="163"/>
        <end position="182"/>
    </location>
</feature>
<dbReference type="EMBL" id="JABMOJ010000401">
    <property type="protein sequence ID" value="NQV65797.1"/>
    <property type="molecule type" value="Genomic_DNA"/>
</dbReference>
<evidence type="ECO:0000256" key="3">
    <source>
        <dbReference type="ARBA" id="ARBA00022679"/>
    </source>
</evidence>
<keyword evidence="7" id="KW-0460">Magnesium</keyword>
<organism evidence="9 10">
    <name type="scientific">SAR86 cluster bacterium</name>
    <dbReference type="NCBI Taxonomy" id="2030880"/>
    <lineage>
        <taxon>Bacteria</taxon>
        <taxon>Pseudomonadati</taxon>
        <taxon>Pseudomonadota</taxon>
        <taxon>Gammaproteobacteria</taxon>
        <taxon>SAR86 cluster</taxon>
    </lineage>
</organism>
<accession>A0A972VZZ4</accession>